<dbReference type="GO" id="GO:0015562">
    <property type="term" value="F:efflux transmembrane transporter activity"/>
    <property type="evidence" value="ECO:0007669"/>
    <property type="project" value="InterPro"/>
</dbReference>
<comment type="similarity">
    <text evidence="1">Belongs to the outer membrane factor (OMF) (TC 1.B.17) family.</text>
</comment>
<dbReference type="Pfam" id="PF02321">
    <property type="entry name" value="OEP"/>
    <property type="match status" value="2"/>
</dbReference>
<dbReference type="AlphaFoldDB" id="A0A1S2BSH0"/>
<sequence length="407" mass="42766">MKYSLLALSTLLALFGTSVAWAADAPTYEDLLEQSRAQSPYLQEKRFDTAAAAGDARQARALRNPTIDGLVENLNAPLSNGSSQRQTTYTLTQPLEIFGQRSARIQAGEKGLQAAEARQHQAQVEFSAALAVAYAAAEASLIRRAIAQEDVERAEGDLRAAKALVEAGKEASLRSAQAQAGLSAAQSAAASRDAETTAALEQLSVLAGQTETYSGVGQSLLERDWPTVGATAGDATAVLTAKADVDATEAQLRIERLKRAPDLSVSAGRRSFAAGGDALVVGLSLSVPLFDRNSGGISAARARTDAARARLDAARLQSQADRATALSQVAAARRGLEAAAEGEKAAAEAYRMGRLGYEAGRTPLVELLLSRRTLTEARLTVVDARLARVRAYASLAMANGQIVFGDR</sequence>
<dbReference type="PANTHER" id="PTHR30203">
    <property type="entry name" value="OUTER MEMBRANE CATION EFFLUX PROTEIN"/>
    <property type="match status" value="1"/>
</dbReference>
<gene>
    <name evidence="2" type="ORF">U4I38_00565</name>
</gene>
<dbReference type="Gene3D" id="1.20.1600.10">
    <property type="entry name" value="Outer membrane efflux proteins (OEP)"/>
    <property type="match status" value="1"/>
</dbReference>
<dbReference type="InterPro" id="IPR003423">
    <property type="entry name" value="OMP_efflux"/>
</dbReference>
<dbReference type="PANTHER" id="PTHR30203:SF24">
    <property type="entry name" value="BLR4935 PROTEIN"/>
    <property type="match status" value="1"/>
</dbReference>
<protein>
    <submittedName>
        <fullName evidence="2">TolC family protein</fullName>
    </submittedName>
</protein>
<evidence type="ECO:0000256" key="1">
    <source>
        <dbReference type="ARBA" id="ARBA00007613"/>
    </source>
</evidence>
<dbReference type="InterPro" id="IPR010131">
    <property type="entry name" value="MdtP/NodT-like"/>
</dbReference>
<accession>A0A1S2BSH0</accession>
<dbReference type="OrthoDB" id="9791261at2"/>
<dbReference type="Proteomes" id="UP001288387">
    <property type="component" value="Unassembled WGS sequence"/>
</dbReference>
<dbReference type="SUPFAM" id="SSF56954">
    <property type="entry name" value="Outer membrane efflux proteins (OEP)"/>
    <property type="match status" value="1"/>
</dbReference>
<dbReference type="EMBL" id="JAXRVB010000001">
    <property type="protein sequence ID" value="MDZ5762956.1"/>
    <property type="molecule type" value="Genomic_DNA"/>
</dbReference>
<dbReference type="RefSeq" id="WP_065428117.1">
    <property type="nucleotide sequence ID" value="NZ_CP040439.1"/>
</dbReference>
<name>A0A1S2BSH0_STEMA</name>
<evidence type="ECO:0000313" key="2">
    <source>
        <dbReference type="EMBL" id="MDZ5762956.1"/>
    </source>
</evidence>
<reference evidence="2" key="1">
    <citation type="submission" date="2023-12" db="EMBL/GenBank/DDBJ databases">
        <title>'Antibacterial potential of Stenotrophomonas maltophilia cystic fibrosis isolates' (manuscript under preparation).</title>
        <authorList>
            <person name="Crisan C.V."/>
            <person name="Pettis M."/>
            <person name="Goldberg J.B."/>
        </authorList>
    </citation>
    <scope>NUCLEOTIDE SEQUENCE</scope>
    <source>
        <strain evidence="2">CCV129</strain>
    </source>
</reference>
<organism evidence="2 3">
    <name type="scientific">Stenotrophomonas maltophilia</name>
    <name type="common">Pseudomonas maltophilia</name>
    <name type="synonym">Xanthomonas maltophilia</name>
    <dbReference type="NCBI Taxonomy" id="40324"/>
    <lineage>
        <taxon>Bacteria</taxon>
        <taxon>Pseudomonadati</taxon>
        <taxon>Pseudomonadota</taxon>
        <taxon>Gammaproteobacteria</taxon>
        <taxon>Lysobacterales</taxon>
        <taxon>Lysobacteraceae</taxon>
        <taxon>Stenotrophomonas</taxon>
        <taxon>Stenotrophomonas maltophilia group</taxon>
    </lineage>
</organism>
<comment type="caution">
    <text evidence="2">The sequence shown here is derived from an EMBL/GenBank/DDBJ whole genome shotgun (WGS) entry which is preliminary data.</text>
</comment>
<evidence type="ECO:0000313" key="3">
    <source>
        <dbReference type="Proteomes" id="UP001288387"/>
    </source>
</evidence>
<proteinExistence type="inferred from homology"/>